<dbReference type="EMBL" id="OIVN01000837">
    <property type="protein sequence ID" value="SPC86258.1"/>
    <property type="molecule type" value="Genomic_DNA"/>
</dbReference>
<accession>A0A2N9FGG9</accession>
<evidence type="ECO:0000313" key="2">
    <source>
        <dbReference type="EMBL" id="SPC86258.1"/>
    </source>
</evidence>
<dbReference type="Pfam" id="PF24924">
    <property type="entry name" value="DUF7745"/>
    <property type="match status" value="1"/>
</dbReference>
<dbReference type="AlphaFoldDB" id="A0A2N9FGG9"/>
<reference evidence="2" key="1">
    <citation type="submission" date="2018-02" db="EMBL/GenBank/DDBJ databases">
        <authorList>
            <person name="Cohen D.B."/>
            <person name="Kent A.D."/>
        </authorList>
    </citation>
    <scope>NUCLEOTIDE SEQUENCE</scope>
</reference>
<sequence>MNARLMCARHYQSVRLDLYMLRAAVEYWDPTRHVFCFNQCELCHMIEEFAALMNHTDLRFILLPLKPRMELDILNECLSIPYSLERTWLKKGVNLRALVEYFRDRQDNEHYHRILMVAVLSSFFLMWDFEAIDPKIIDVTTMLSTDNPVPKILAETLNGLDDLKDGTCHYFKGSPLLLQMLLYDHLKLFSNPRAPSFTYGPRHFRHGKLIEKAPREFILLLEEMNHEKINWILPWWRLYTFITRTYIPRCVVMAVLDRASFYCTGHLKSLKATVVVALGAQ</sequence>
<feature type="domain" description="DUF7745" evidence="1">
    <location>
        <begin position="14"/>
        <end position="162"/>
    </location>
</feature>
<proteinExistence type="predicted"/>
<dbReference type="InterPro" id="IPR056647">
    <property type="entry name" value="DUF7745"/>
</dbReference>
<evidence type="ECO:0000259" key="1">
    <source>
        <dbReference type="Pfam" id="PF24924"/>
    </source>
</evidence>
<protein>
    <recommendedName>
        <fullName evidence="1">DUF7745 domain-containing protein</fullName>
    </recommendedName>
</protein>
<name>A0A2N9FGG9_FAGSY</name>
<gene>
    <name evidence="2" type="ORF">FSB_LOCUS14140</name>
</gene>
<organism evidence="2">
    <name type="scientific">Fagus sylvatica</name>
    <name type="common">Beechnut</name>
    <dbReference type="NCBI Taxonomy" id="28930"/>
    <lineage>
        <taxon>Eukaryota</taxon>
        <taxon>Viridiplantae</taxon>
        <taxon>Streptophyta</taxon>
        <taxon>Embryophyta</taxon>
        <taxon>Tracheophyta</taxon>
        <taxon>Spermatophyta</taxon>
        <taxon>Magnoliopsida</taxon>
        <taxon>eudicotyledons</taxon>
        <taxon>Gunneridae</taxon>
        <taxon>Pentapetalae</taxon>
        <taxon>rosids</taxon>
        <taxon>fabids</taxon>
        <taxon>Fagales</taxon>
        <taxon>Fagaceae</taxon>
        <taxon>Fagus</taxon>
    </lineage>
</organism>